<feature type="transmembrane region" description="Helical" evidence="1">
    <location>
        <begin position="71"/>
        <end position="93"/>
    </location>
</feature>
<reference evidence="2 3" key="1">
    <citation type="submission" date="2022-05" db="EMBL/GenBank/DDBJ databases">
        <title>Novel Pseudomonas spp. Isolated from a Rainbow Trout Aquaculture Facility.</title>
        <authorList>
            <person name="Testerman T."/>
            <person name="Graf J."/>
        </authorList>
    </citation>
    <scope>NUCLEOTIDE SEQUENCE [LARGE SCALE GENOMIC DNA]</scope>
    <source>
        <strain evidence="2 3">ID1025</strain>
    </source>
</reference>
<organism evidence="2 3">
    <name type="scientific">Pseudomonas rubra</name>
    <dbReference type="NCBI Taxonomy" id="2942627"/>
    <lineage>
        <taxon>Bacteria</taxon>
        <taxon>Pseudomonadati</taxon>
        <taxon>Pseudomonadota</taxon>
        <taxon>Gammaproteobacteria</taxon>
        <taxon>Pseudomonadales</taxon>
        <taxon>Pseudomonadaceae</taxon>
        <taxon>Pseudomonas</taxon>
    </lineage>
</organism>
<gene>
    <name evidence="2" type="ORF">M5G17_26820</name>
</gene>
<protein>
    <recommendedName>
        <fullName evidence="4">DUF2062 domain-containing protein</fullName>
    </recommendedName>
</protein>
<evidence type="ECO:0008006" key="4">
    <source>
        <dbReference type="Google" id="ProtNLM"/>
    </source>
</evidence>
<name>A0ABT5PGD6_9PSED</name>
<keyword evidence="1" id="KW-0812">Transmembrane</keyword>
<accession>A0ABT5PGD6</accession>
<comment type="caution">
    <text evidence="2">The sequence shown here is derived from an EMBL/GenBank/DDBJ whole genome shotgun (WGS) entry which is preliminary data.</text>
</comment>
<dbReference type="RefSeq" id="WP_273895881.1">
    <property type="nucleotide sequence ID" value="NZ_JAMDGP010000095.1"/>
</dbReference>
<keyword evidence="1" id="KW-1133">Transmembrane helix</keyword>
<evidence type="ECO:0000313" key="3">
    <source>
        <dbReference type="Proteomes" id="UP001148184"/>
    </source>
</evidence>
<proteinExistence type="predicted"/>
<dbReference type="EMBL" id="JAMDGZ010000083">
    <property type="protein sequence ID" value="MDD1017272.1"/>
    <property type="molecule type" value="Genomic_DNA"/>
</dbReference>
<keyword evidence="1" id="KW-0472">Membrane</keyword>
<keyword evidence="3" id="KW-1185">Reference proteome</keyword>
<sequence>MKLGIFLDSMHLRMPFATKWVGRAGIVLGPVLGLLHLFAGAVMRPYGQHVVEQYDAVQRTGNLLAAPAAQYFILLGFALCLIWFGLWAARICLALRSWIIRRRAV</sequence>
<dbReference type="Proteomes" id="UP001148184">
    <property type="component" value="Unassembled WGS sequence"/>
</dbReference>
<evidence type="ECO:0000256" key="1">
    <source>
        <dbReference type="SAM" id="Phobius"/>
    </source>
</evidence>
<feature type="transmembrane region" description="Helical" evidence="1">
    <location>
        <begin position="20"/>
        <end position="39"/>
    </location>
</feature>
<evidence type="ECO:0000313" key="2">
    <source>
        <dbReference type="EMBL" id="MDD1017272.1"/>
    </source>
</evidence>